<evidence type="ECO:0000259" key="10">
    <source>
        <dbReference type="PROSITE" id="PS50198"/>
    </source>
</evidence>
<evidence type="ECO:0000313" key="12">
    <source>
        <dbReference type="Proteomes" id="UP000048984"/>
    </source>
</evidence>
<comment type="similarity">
    <text evidence="2">Belongs to the PpiC/parvulin rotamase family.</text>
</comment>
<keyword evidence="8" id="KW-0413">Isomerase</keyword>
<reference evidence="11 12" key="2">
    <citation type="submission" date="2015-10" db="EMBL/GenBank/DDBJ databases">
        <title>Draft Genome Sequence of Prosthecomicrobium hirschii ATCC 27832.</title>
        <authorList>
            <person name="Daniel J."/>
            <person name="Givan S.A."/>
            <person name="Brun Y.V."/>
            <person name="Brown P.J."/>
        </authorList>
    </citation>
    <scope>NUCLEOTIDE SEQUENCE [LARGE SCALE GENOMIC DNA]</scope>
    <source>
        <strain evidence="11 12">16</strain>
    </source>
</reference>
<comment type="catalytic activity">
    <reaction evidence="1">
        <text>[protein]-peptidylproline (omega=180) = [protein]-peptidylproline (omega=0)</text>
        <dbReference type="Rhea" id="RHEA:16237"/>
        <dbReference type="Rhea" id="RHEA-COMP:10747"/>
        <dbReference type="Rhea" id="RHEA-COMP:10748"/>
        <dbReference type="ChEBI" id="CHEBI:83833"/>
        <dbReference type="ChEBI" id="CHEBI:83834"/>
        <dbReference type="EC" id="5.2.1.8"/>
    </reaction>
</comment>
<evidence type="ECO:0000256" key="7">
    <source>
        <dbReference type="ARBA" id="ARBA00031484"/>
    </source>
</evidence>
<dbReference type="GO" id="GO:0003755">
    <property type="term" value="F:peptidyl-prolyl cis-trans isomerase activity"/>
    <property type="evidence" value="ECO:0007669"/>
    <property type="project" value="UniProtKB-KW"/>
</dbReference>
<dbReference type="PROSITE" id="PS50198">
    <property type="entry name" value="PPIC_PPIASE_2"/>
    <property type="match status" value="1"/>
</dbReference>
<evidence type="ECO:0000256" key="4">
    <source>
        <dbReference type="ARBA" id="ARBA00018370"/>
    </source>
</evidence>
<keyword evidence="9" id="KW-0732">Signal</keyword>
<reference evidence="11 12" key="1">
    <citation type="submission" date="2015-09" db="EMBL/GenBank/DDBJ databases">
        <authorList>
            <person name="Jackson K.R."/>
            <person name="Lunt B.L."/>
            <person name="Fisher J.N.B."/>
            <person name="Gardner A.V."/>
            <person name="Bailey M.E."/>
            <person name="Deus L.M."/>
            <person name="Earl A.S."/>
            <person name="Gibby P.D."/>
            <person name="Hartmann K.A."/>
            <person name="Liu J.E."/>
            <person name="Manci A.M."/>
            <person name="Nielsen D.A."/>
            <person name="Solomon M.B."/>
            <person name="Breakwell D.P."/>
            <person name="Burnett S.H."/>
            <person name="Grose J.H."/>
        </authorList>
    </citation>
    <scope>NUCLEOTIDE SEQUENCE [LARGE SCALE GENOMIC DNA]</scope>
    <source>
        <strain evidence="11 12">16</strain>
    </source>
</reference>
<evidence type="ECO:0000256" key="8">
    <source>
        <dbReference type="PROSITE-ProRule" id="PRU00278"/>
    </source>
</evidence>
<feature type="signal peptide" evidence="9">
    <location>
        <begin position="1"/>
        <end position="28"/>
    </location>
</feature>
<dbReference type="STRING" id="665126.ABB55_12900"/>
<dbReference type="AlphaFoldDB" id="A0A0P6W3N0"/>
<gene>
    <name evidence="11" type="ORF">ABB55_12900</name>
</gene>
<feature type="domain" description="PpiC" evidence="10">
    <location>
        <begin position="141"/>
        <end position="232"/>
    </location>
</feature>
<organism evidence="11 12">
    <name type="scientific">Prosthecodimorpha hirschii</name>
    <dbReference type="NCBI Taxonomy" id="665126"/>
    <lineage>
        <taxon>Bacteria</taxon>
        <taxon>Pseudomonadati</taxon>
        <taxon>Pseudomonadota</taxon>
        <taxon>Alphaproteobacteria</taxon>
        <taxon>Hyphomicrobiales</taxon>
        <taxon>Ancalomicrobiaceae</taxon>
        <taxon>Prosthecodimorpha</taxon>
    </lineage>
</organism>
<dbReference type="PANTHER" id="PTHR47245:SF2">
    <property type="entry name" value="PEPTIDYL-PROLYL CIS-TRANS ISOMERASE HP_0175-RELATED"/>
    <property type="match status" value="1"/>
</dbReference>
<evidence type="ECO:0000256" key="5">
    <source>
        <dbReference type="ARBA" id="ARBA00023110"/>
    </source>
</evidence>
<evidence type="ECO:0000256" key="3">
    <source>
        <dbReference type="ARBA" id="ARBA00013194"/>
    </source>
</evidence>
<dbReference type="Pfam" id="PF13616">
    <property type="entry name" value="Rotamase_3"/>
    <property type="match status" value="1"/>
</dbReference>
<dbReference type="Gene3D" id="1.10.8.1040">
    <property type="match status" value="1"/>
</dbReference>
<dbReference type="InterPro" id="IPR050245">
    <property type="entry name" value="PrsA_foldase"/>
</dbReference>
<dbReference type="Gene3D" id="3.10.50.40">
    <property type="match status" value="1"/>
</dbReference>
<proteinExistence type="inferred from homology"/>
<comment type="caution">
    <text evidence="11">The sequence shown here is derived from an EMBL/GenBank/DDBJ whole genome shotgun (WGS) entry which is preliminary data.</text>
</comment>
<dbReference type="InterPro" id="IPR006311">
    <property type="entry name" value="TAT_signal"/>
</dbReference>
<evidence type="ECO:0000313" key="11">
    <source>
        <dbReference type="EMBL" id="KPL53005.1"/>
    </source>
</evidence>
<feature type="chain" id="PRO_5006132090" description="Parvulin-like PPIase" evidence="9">
    <location>
        <begin position="29"/>
        <end position="281"/>
    </location>
</feature>
<keyword evidence="5 8" id="KW-0697">Rotamase</keyword>
<protein>
    <recommendedName>
        <fullName evidence="4">Parvulin-like PPIase</fullName>
        <ecNumber evidence="3">5.2.1.8</ecNumber>
    </recommendedName>
    <alternativeName>
        <fullName evidence="6">Peptidyl-prolyl cis-trans isomerase plp</fullName>
    </alternativeName>
    <alternativeName>
        <fullName evidence="7">Rotamase plp</fullName>
    </alternativeName>
</protein>
<name>A0A0P6W3N0_9HYPH</name>
<dbReference type="Proteomes" id="UP000048984">
    <property type="component" value="Unassembled WGS sequence"/>
</dbReference>
<evidence type="ECO:0000256" key="9">
    <source>
        <dbReference type="SAM" id="SignalP"/>
    </source>
</evidence>
<dbReference type="InterPro" id="IPR046357">
    <property type="entry name" value="PPIase_dom_sf"/>
</dbReference>
<dbReference type="Pfam" id="PF13624">
    <property type="entry name" value="SurA_N_3"/>
    <property type="match status" value="1"/>
</dbReference>
<dbReference type="EMBL" id="LJYW01000001">
    <property type="protein sequence ID" value="KPL53005.1"/>
    <property type="molecule type" value="Genomic_DNA"/>
</dbReference>
<accession>A0A0P6W3N0</accession>
<evidence type="ECO:0000256" key="6">
    <source>
        <dbReference type="ARBA" id="ARBA00030642"/>
    </source>
</evidence>
<dbReference type="SUPFAM" id="SSF54534">
    <property type="entry name" value="FKBP-like"/>
    <property type="match status" value="1"/>
</dbReference>
<dbReference type="PROSITE" id="PS51318">
    <property type="entry name" value="TAT"/>
    <property type="match status" value="1"/>
</dbReference>
<dbReference type="EC" id="5.2.1.8" evidence="3"/>
<evidence type="ECO:0000256" key="2">
    <source>
        <dbReference type="ARBA" id="ARBA00007656"/>
    </source>
</evidence>
<keyword evidence="12" id="KW-1185">Reference proteome</keyword>
<evidence type="ECO:0000256" key="1">
    <source>
        <dbReference type="ARBA" id="ARBA00000971"/>
    </source>
</evidence>
<dbReference type="RefSeq" id="WP_054359168.1">
    <property type="nucleotide sequence ID" value="NZ_LJYW01000001.1"/>
</dbReference>
<dbReference type="InterPro" id="IPR000297">
    <property type="entry name" value="PPIase_PpiC"/>
</dbReference>
<dbReference type="PANTHER" id="PTHR47245">
    <property type="entry name" value="PEPTIDYLPROLYL ISOMERASE"/>
    <property type="match status" value="1"/>
</dbReference>
<sequence>MIKASRIAVLAALLASAAVIGSAGWAPAAAAEDKKIATVDGKAITESDLAAVMAEMSQQFAQLPEPARRRAALDRLIDIQILAGQADKDGLGASDEFKKRLENLRQRLLINEFVKIKVDGSVTDADVKAAYDKYVGGTTPPEETRARHILVKTKEEADAIIADIAKGGDFAKIATEKSQDPGSAKEGGDLGYFGAGEMVAEFDKAVQELKPGEFTKAPVKTQFGFHVIRVEDKRKQKVPGLDEVKDQLRQQVVQEKFSEALTELKKAAKVDIDEAALGAKK</sequence>